<dbReference type="AlphaFoldDB" id="A0A4R0MP98"/>
<evidence type="ECO:0000259" key="1">
    <source>
        <dbReference type="Pfam" id="PF22292"/>
    </source>
</evidence>
<dbReference type="InterPro" id="IPR054238">
    <property type="entry name" value="DUF6965"/>
</dbReference>
<reference evidence="2 3" key="1">
    <citation type="submission" date="2019-02" db="EMBL/GenBank/DDBJ databases">
        <title>Pedobacter sp. RP-1-13 sp. nov., isolated from Arctic soil.</title>
        <authorList>
            <person name="Dahal R.H."/>
        </authorList>
    </citation>
    <scope>NUCLEOTIDE SEQUENCE [LARGE SCALE GENOMIC DNA]</scope>
    <source>
        <strain evidence="2 3">RP-1-13</strain>
    </source>
</reference>
<gene>
    <name evidence="2" type="ORF">EZ428_18705</name>
</gene>
<organism evidence="2 3">
    <name type="scientific">Pedobacter frigiditerrae</name>
    <dbReference type="NCBI Taxonomy" id="2530452"/>
    <lineage>
        <taxon>Bacteria</taxon>
        <taxon>Pseudomonadati</taxon>
        <taxon>Bacteroidota</taxon>
        <taxon>Sphingobacteriia</taxon>
        <taxon>Sphingobacteriales</taxon>
        <taxon>Sphingobacteriaceae</taxon>
        <taxon>Pedobacter</taxon>
    </lineage>
</organism>
<evidence type="ECO:0000313" key="3">
    <source>
        <dbReference type="Proteomes" id="UP000292884"/>
    </source>
</evidence>
<evidence type="ECO:0000313" key="2">
    <source>
        <dbReference type="EMBL" id="TCC88669.1"/>
    </source>
</evidence>
<keyword evidence="3" id="KW-1185">Reference proteome</keyword>
<dbReference type="Proteomes" id="UP000292884">
    <property type="component" value="Unassembled WGS sequence"/>
</dbReference>
<dbReference type="RefSeq" id="WP_131554723.1">
    <property type="nucleotide sequence ID" value="NZ_SJSK01000005.1"/>
</dbReference>
<name>A0A4R0MP98_9SPHI</name>
<dbReference type="OrthoDB" id="771180at2"/>
<accession>A0A4R0MP98</accession>
<dbReference type="EMBL" id="SJSK01000005">
    <property type="protein sequence ID" value="TCC88669.1"/>
    <property type="molecule type" value="Genomic_DNA"/>
</dbReference>
<feature type="domain" description="DUF6965" evidence="1">
    <location>
        <begin position="1"/>
        <end position="67"/>
    </location>
</feature>
<comment type="caution">
    <text evidence="2">The sequence shown here is derived from an EMBL/GenBank/DDBJ whole genome shotgun (WGS) entry which is preliminary data.</text>
</comment>
<proteinExistence type="predicted"/>
<dbReference type="Pfam" id="PF22292">
    <property type="entry name" value="DUF6965"/>
    <property type="match status" value="1"/>
</dbReference>
<protein>
    <recommendedName>
        <fullName evidence="1">DUF6965 domain-containing protein</fullName>
    </recommendedName>
</protein>
<sequence>MTIPELEQWFKSVELPAAPLYLNPATKINDVSQFLESHFSPLRNNPITNINEPLLDRLLAFKLLIESNL</sequence>